<feature type="region of interest" description="Disordered" evidence="1">
    <location>
        <begin position="22"/>
        <end position="134"/>
    </location>
</feature>
<dbReference type="AlphaFoldDB" id="A0AAN6SB33"/>
<reference evidence="2" key="1">
    <citation type="journal article" date="2023" name="Mol. Phylogenet. Evol.">
        <title>Genome-scale phylogeny and comparative genomics of the fungal order Sordariales.</title>
        <authorList>
            <person name="Hensen N."/>
            <person name="Bonometti L."/>
            <person name="Westerberg I."/>
            <person name="Brannstrom I.O."/>
            <person name="Guillou S."/>
            <person name="Cros-Aarteil S."/>
            <person name="Calhoun S."/>
            <person name="Haridas S."/>
            <person name="Kuo A."/>
            <person name="Mondo S."/>
            <person name="Pangilinan J."/>
            <person name="Riley R."/>
            <person name="LaButti K."/>
            <person name="Andreopoulos B."/>
            <person name="Lipzen A."/>
            <person name="Chen C."/>
            <person name="Yan M."/>
            <person name="Daum C."/>
            <person name="Ng V."/>
            <person name="Clum A."/>
            <person name="Steindorff A."/>
            <person name="Ohm R.A."/>
            <person name="Martin F."/>
            <person name="Silar P."/>
            <person name="Natvig D.O."/>
            <person name="Lalanne C."/>
            <person name="Gautier V."/>
            <person name="Ament-Velasquez S.L."/>
            <person name="Kruys A."/>
            <person name="Hutchinson M.I."/>
            <person name="Powell A.J."/>
            <person name="Barry K."/>
            <person name="Miller A.N."/>
            <person name="Grigoriev I.V."/>
            <person name="Debuchy R."/>
            <person name="Gladieux P."/>
            <person name="Hiltunen Thoren M."/>
            <person name="Johannesson H."/>
        </authorList>
    </citation>
    <scope>NUCLEOTIDE SEQUENCE</scope>
    <source>
        <strain evidence="2">CBS 626.80</strain>
    </source>
</reference>
<dbReference type="EMBL" id="MU859412">
    <property type="protein sequence ID" value="KAK3947119.1"/>
    <property type="molecule type" value="Genomic_DNA"/>
</dbReference>
<organism evidence="2 3">
    <name type="scientific">Pseudoneurospora amorphoporcata</name>
    <dbReference type="NCBI Taxonomy" id="241081"/>
    <lineage>
        <taxon>Eukaryota</taxon>
        <taxon>Fungi</taxon>
        <taxon>Dikarya</taxon>
        <taxon>Ascomycota</taxon>
        <taxon>Pezizomycotina</taxon>
        <taxon>Sordariomycetes</taxon>
        <taxon>Sordariomycetidae</taxon>
        <taxon>Sordariales</taxon>
        <taxon>Sordariaceae</taxon>
        <taxon>Pseudoneurospora</taxon>
    </lineage>
</organism>
<feature type="non-terminal residue" evidence="2">
    <location>
        <position position="1"/>
    </location>
</feature>
<evidence type="ECO:0000313" key="2">
    <source>
        <dbReference type="EMBL" id="KAK3947119.1"/>
    </source>
</evidence>
<evidence type="ECO:0000313" key="3">
    <source>
        <dbReference type="Proteomes" id="UP001303222"/>
    </source>
</evidence>
<feature type="compositionally biased region" description="Polar residues" evidence="1">
    <location>
        <begin position="70"/>
        <end position="79"/>
    </location>
</feature>
<dbReference type="Proteomes" id="UP001303222">
    <property type="component" value="Unassembled WGS sequence"/>
</dbReference>
<feature type="compositionally biased region" description="Basic and acidic residues" evidence="1">
    <location>
        <begin position="105"/>
        <end position="119"/>
    </location>
</feature>
<keyword evidence="3" id="KW-1185">Reference proteome</keyword>
<accession>A0AAN6SB33</accession>
<sequence>SASNRIHAPTMSDIIENIKEALNPKERQQATVPDYDPQTRGPYPDNQASTEKNQSQVSPPNGDVPDAKAATSTQVSQKIASGVGFNAPKGTYGPHVSRIANFLDPRVDSDRDGRPKHGLSDVGPVASRPAKNDR</sequence>
<evidence type="ECO:0000256" key="1">
    <source>
        <dbReference type="SAM" id="MobiDB-lite"/>
    </source>
</evidence>
<feature type="compositionally biased region" description="Polar residues" evidence="1">
    <location>
        <begin position="46"/>
        <end position="59"/>
    </location>
</feature>
<protein>
    <submittedName>
        <fullName evidence="2">Uncharacterized protein</fullName>
    </submittedName>
</protein>
<comment type="caution">
    <text evidence="2">The sequence shown here is derived from an EMBL/GenBank/DDBJ whole genome shotgun (WGS) entry which is preliminary data.</text>
</comment>
<proteinExistence type="predicted"/>
<gene>
    <name evidence="2" type="ORF">QBC32DRAFT_224869</name>
</gene>
<reference evidence="2" key="2">
    <citation type="submission" date="2023-06" db="EMBL/GenBank/DDBJ databases">
        <authorList>
            <consortium name="Lawrence Berkeley National Laboratory"/>
            <person name="Mondo S.J."/>
            <person name="Hensen N."/>
            <person name="Bonometti L."/>
            <person name="Westerberg I."/>
            <person name="Brannstrom I.O."/>
            <person name="Guillou S."/>
            <person name="Cros-Aarteil S."/>
            <person name="Calhoun S."/>
            <person name="Haridas S."/>
            <person name="Kuo A."/>
            <person name="Pangilinan J."/>
            <person name="Riley R."/>
            <person name="Labutti K."/>
            <person name="Andreopoulos B."/>
            <person name="Lipzen A."/>
            <person name="Chen C."/>
            <person name="Yanf M."/>
            <person name="Daum C."/>
            <person name="Ng V."/>
            <person name="Clum A."/>
            <person name="Steindorff A."/>
            <person name="Ohm R."/>
            <person name="Martin F."/>
            <person name="Silar P."/>
            <person name="Natvig D."/>
            <person name="Lalanne C."/>
            <person name="Gautier V."/>
            <person name="Ament-Velasquez S.L."/>
            <person name="Kruys A."/>
            <person name="Hutchinson M.I."/>
            <person name="Powell A.J."/>
            <person name="Barry K."/>
            <person name="Miller A.N."/>
            <person name="Grigoriev I.V."/>
            <person name="Debuchy R."/>
            <person name="Gladieux P."/>
            <person name="Thoren M.H."/>
            <person name="Johannesson H."/>
        </authorList>
    </citation>
    <scope>NUCLEOTIDE SEQUENCE</scope>
    <source>
        <strain evidence="2">CBS 626.80</strain>
    </source>
</reference>
<name>A0AAN6SB33_9PEZI</name>